<comment type="pathway">
    <text evidence="2 7">Cofactor biosynthesis; molybdopterin biosynthesis.</text>
</comment>
<dbReference type="EMBL" id="DXHV01000019">
    <property type="protein sequence ID" value="HIV99893.1"/>
    <property type="molecule type" value="Genomic_DNA"/>
</dbReference>
<dbReference type="CDD" id="cd01420">
    <property type="entry name" value="MoaC_PE"/>
    <property type="match status" value="1"/>
</dbReference>
<reference evidence="9" key="1">
    <citation type="journal article" date="2021" name="PeerJ">
        <title>Extensive microbial diversity within the chicken gut microbiome revealed by metagenomics and culture.</title>
        <authorList>
            <person name="Gilroy R."/>
            <person name="Ravi A."/>
            <person name="Getino M."/>
            <person name="Pursley I."/>
            <person name="Horton D.L."/>
            <person name="Alikhan N.F."/>
            <person name="Baker D."/>
            <person name="Gharbi K."/>
            <person name="Hall N."/>
            <person name="Watson M."/>
            <person name="Adriaenssens E.M."/>
            <person name="Foster-Nyarko E."/>
            <person name="Jarju S."/>
            <person name="Secka A."/>
            <person name="Antonio M."/>
            <person name="Oren A."/>
            <person name="Chaudhuri R.R."/>
            <person name="La Ragione R."/>
            <person name="Hildebrand F."/>
            <person name="Pallen M.J."/>
        </authorList>
    </citation>
    <scope>NUCLEOTIDE SEQUENCE</scope>
    <source>
        <strain evidence="9">ChiHecec2B26-446</strain>
    </source>
</reference>
<comment type="subunit">
    <text evidence="7">Homohexamer; trimer of dimers.</text>
</comment>
<evidence type="ECO:0000256" key="2">
    <source>
        <dbReference type="ARBA" id="ARBA00005046"/>
    </source>
</evidence>
<dbReference type="HAMAP" id="MF_01224_B">
    <property type="entry name" value="MoaC_B"/>
    <property type="match status" value="1"/>
</dbReference>
<dbReference type="AlphaFoldDB" id="A0A9D1PW60"/>
<dbReference type="InterPro" id="IPR002820">
    <property type="entry name" value="Mopterin_CF_biosynth-C_dom"/>
</dbReference>
<sequence length="166" mass="18178">MFEQHTQFSHMDQDGNVKMVDVGHKPATQRIALAEGIVDLNETTMNLLRQSALPKGDVLTCAKIAGIMAAKKTAELIPMCHPLSLSSVDVRFHIEGTSIQCLCETRTTGPTGVEMEAIVGVQAVCATIYDMCKAVQRDIVIRRVRLLRKEGGKSGVFTARELPIQE</sequence>
<evidence type="ECO:0000256" key="3">
    <source>
        <dbReference type="ARBA" id="ARBA00012575"/>
    </source>
</evidence>
<dbReference type="InterPro" id="IPR036522">
    <property type="entry name" value="MoaC_sf"/>
</dbReference>
<dbReference type="NCBIfam" id="NF006870">
    <property type="entry name" value="PRK09364.1"/>
    <property type="match status" value="1"/>
</dbReference>
<name>A0A9D1PW60_9BACT</name>
<comment type="catalytic activity">
    <reaction evidence="1 7">
        <text>(8S)-3',8-cyclo-7,8-dihydroguanosine 5'-triphosphate = cyclic pyranopterin phosphate + diphosphate</text>
        <dbReference type="Rhea" id="RHEA:49580"/>
        <dbReference type="ChEBI" id="CHEBI:33019"/>
        <dbReference type="ChEBI" id="CHEBI:59648"/>
        <dbReference type="ChEBI" id="CHEBI:131766"/>
        <dbReference type="EC" id="4.6.1.17"/>
    </reaction>
</comment>
<dbReference type="InterPro" id="IPR050105">
    <property type="entry name" value="MoCo_biosynth_MoaA/MoaC"/>
</dbReference>
<comment type="function">
    <text evidence="6 7">Catalyzes the conversion of (8S)-3',8-cyclo-7,8-dihydroguanosine 5'-triphosphate to cyclic pyranopterin monophosphate (cPMP).</text>
</comment>
<keyword evidence="5 7" id="KW-0456">Lyase</keyword>
<reference evidence="9" key="2">
    <citation type="submission" date="2021-04" db="EMBL/GenBank/DDBJ databases">
        <authorList>
            <person name="Gilroy R."/>
        </authorList>
    </citation>
    <scope>NUCLEOTIDE SEQUENCE</scope>
    <source>
        <strain evidence="9">ChiHecec2B26-446</strain>
    </source>
</reference>
<dbReference type="Pfam" id="PF01967">
    <property type="entry name" value="MoaC"/>
    <property type="match status" value="1"/>
</dbReference>
<dbReference type="GO" id="GO:0061799">
    <property type="term" value="F:cyclic pyranopterin monophosphate synthase activity"/>
    <property type="evidence" value="ECO:0007669"/>
    <property type="project" value="UniProtKB-UniRule"/>
</dbReference>
<accession>A0A9D1PW60</accession>
<gene>
    <name evidence="7 9" type="primary">moaC</name>
    <name evidence="9" type="ORF">H9894_01690</name>
</gene>
<comment type="similarity">
    <text evidence="7">Belongs to the MoaC family.</text>
</comment>
<feature type="active site" evidence="7">
    <location>
        <position position="130"/>
    </location>
</feature>
<dbReference type="GO" id="GO:0006777">
    <property type="term" value="P:Mo-molybdopterin cofactor biosynthetic process"/>
    <property type="evidence" value="ECO:0007669"/>
    <property type="project" value="UniProtKB-UniRule"/>
</dbReference>
<proteinExistence type="inferred from homology"/>
<feature type="domain" description="Molybdopterin cofactor biosynthesis C (MoaC)" evidence="8">
    <location>
        <begin position="19"/>
        <end position="152"/>
    </location>
</feature>
<evidence type="ECO:0000256" key="5">
    <source>
        <dbReference type="ARBA" id="ARBA00023239"/>
    </source>
</evidence>
<dbReference type="InterPro" id="IPR023045">
    <property type="entry name" value="MoaC"/>
</dbReference>
<evidence type="ECO:0000256" key="1">
    <source>
        <dbReference type="ARBA" id="ARBA00001637"/>
    </source>
</evidence>
<dbReference type="PANTHER" id="PTHR22960">
    <property type="entry name" value="MOLYBDOPTERIN COFACTOR SYNTHESIS PROTEIN A"/>
    <property type="match status" value="1"/>
</dbReference>
<evidence type="ECO:0000313" key="9">
    <source>
        <dbReference type="EMBL" id="HIV99893.1"/>
    </source>
</evidence>
<evidence type="ECO:0000256" key="6">
    <source>
        <dbReference type="ARBA" id="ARBA00055087"/>
    </source>
</evidence>
<keyword evidence="4 7" id="KW-0501">Molybdenum cofactor biosynthesis</keyword>
<dbReference type="Proteomes" id="UP000886752">
    <property type="component" value="Unassembled WGS sequence"/>
</dbReference>
<dbReference type="EC" id="4.6.1.17" evidence="3 7"/>
<feature type="binding site" evidence="7">
    <location>
        <begin position="79"/>
        <end position="81"/>
    </location>
    <ligand>
        <name>substrate</name>
    </ligand>
</feature>
<evidence type="ECO:0000256" key="4">
    <source>
        <dbReference type="ARBA" id="ARBA00023150"/>
    </source>
</evidence>
<protein>
    <recommendedName>
        <fullName evidence="3 7">Cyclic pyranopterin monophosphate synthase</fullName>
        <ecNumber evidence="3 7">4.6.1.17</ecNumber>
    </recommendedName>
    <alternativeName>
        <fullName evidence="7">Molybdenum cofactor biosynthesis protein C</fullName>
    </alternativeName>
</protein>
<comment type="caution">
    <text evidence="9">The sequence shown here is derived from an EMBL/GenBank/DDBJ whole genome shotgun (WGS) entry which is preliminary data.</text>
</comment>
<dbReference type="NCBIfam" id="TIGR00581">
    <property type="entry name" value="moaC"/>
    <property type="match status" value="1"/>
</dbReference>
<dbReference type="Gene3D" id="3.30.70.640">
    <property type="entry name" value="Molybdopterin cofactor biosynthesis C (MoaC) domain"/>
    <property type="match status" value="1"/>
</dbReference>
<evidence type="ECO:0000256" key="7">
    <source>
        <dbReference type="HAMAP-Rule" id="MF_01224"/>
    </source>
</evidence>
<feature type="binding site" evidence="7">
    <location>
        <begin position="115"/>
        <end position="116"/>
    </location>
    <ligand>
        <name>substrate</name>
    </ligand>
</feature>
<dbReference type="InterPro" id="IPR047594">
    <property type="entry name" value="MoaC_bact/euk"/>
</dbReference>
<organism evidence="9 10">
    <name type="scientific">Candidatus Desulfovibrio intestinipullorum</name>
    <dbReference type="NCBI Taxonomy" id="2838536"/>
    <lineage>
        <taxon>Bacteria</taxon>
        <taxon>Pseudomonadati</taxon>
        <taxon>Thermodesulfobacteriota</taxon>
        <taxon>Desulfovibrionia</taxon>
        <taxon>Desulfovibrionales</taxon>
        <taxon>Desulfovibrionaceae</taxon>
        <taxon>Desulfovibrio</taxon>
    </lineage>
</organism>
<evidence type="ECO:0000313" key="10">
    <source>
        <dbReference type="Proteomes" id="UP000886752"/>
    </source>
</evidence>
<dbReference type="SUPFAM" id="SSF55040">
    <property type="entry name" value="Molybdenum cofactor biosynthesis protein C, MoaC"/>
    <property type="match status" value="1"/>
</dbReference>
<evidence type="ECO:0000259" key="8">
    <source>
        <dbReference type="Pfam" id="PF01967"/>
    </source>
</evidence>